<dbReference type="Proteomes" id="UP000242610">
    <property type="component" value="Unassembled WGS sequence"/>
</dbReference>
<sequence length="129" mass="14524">MLSLTHLSLSDYNGELFSLPAIGRVISTFLTEQFRNWLFVGKVFSASTKTASIPWPISPLEQYARAVLAFAIPTLSAADERFSQLAEKLLGFLLHLNEPRPIINIDSSWSHRSSSRCSTACAIRRKRQR</sequence>
<name>A0A1C4H4B4_9BIFI</name>
<dbReference type="EMBL" id="FMBL01000002">
    <property type="protein sequence ID" value="SCC79814.1"/>
    <property type="molecule type" value="Genomic_DNA"/>
</dbReference>
<keyword evidence="2" id="KW-1185">Reference proteome</keyword>
<dbReference type="RefSeq" id="WP_091847724.1">
    <property type="nucleotide sequence ID" value="NZ_FMBL01000002.1"/>
</dbReference>
<dbReference type="AlphaFoldDB" id="A0A1C4H4B4"/>
<reference evidence="2" key="1">
    <citation type="submission" date="2016-08" db="EMBL/GenBank/DDBJ databases">
        <authorList>
            <person name="Varghese N."/>
            <person name="Submissions Spin"/>
        </authorList>
    </citation>
    <scope>NUCLEOTIDE SEQUENCE [LARGE SCALE GENOMIC DNA]</scope>
    <source>
        <strain evidence="2">R-52791</strain>
    </source>
</reference>
<gene>
    <name evidence="1" type="ORF">GA0061077_0837</name>
</gene>
<evidence type="ECO:0000313" key="2">
    <source>
        <dbReference type="Proteomes" id="UP000242610"/>
    </source>
</evidence>
<proteinExistence type="predicted"/>
<evidence type="ECO:0000313" key="1">
    <source>
        <dbReference type="EMBL" id="SCC79814.1"/>
    </source>
</evidence>
<organism evidence="1 2">
    <name type="scientific">Bifidobacterium commune</name>
    <dbReference type="NCBI Taxonomy" id="1505727"/>
    <lineage>
        <taxon>Bacteria</taxon>
        <taxon>Bacillati</taxon>
        <taxon>Actinomycetota</taxon>
        <taxon>Actinomycetes</taxon>
        <taxon>Bifidobacteriales</taxon>
        <taxon>Bifidobacteriaceae</taxon>
        <taxon>Bifidobacterium</taxon>
    </lineage>
</organism>
<protein>
    <submittedName>
        <fullName evidence="1">Uncharacterized protein</fullName>
    </submittedName>
</protein>
<dbReference type="STRING" id="1505727.GA0061077_0837"/>
<accession>A0A1C4H4B4</accession>